<organism evidence="1 2">
    <name type="scientific">Salipiger profundus</name>
    <dbReference type="NCBI Taxonomy" id="1229727"/>
    <lineage>
        <taxon>Bacteria</taxon>
        <taxon>Pseudomonadati</taxon>
        <taxon>Pseudomonadota</taxon>
        <taxon>Alphaproteobacteria</taxon>
        <taxon>Rhodobacterales</taxon>
        <taxon>Roseobacteraceae</taxon>
        <taxon>Salipiger</taxon>
    </lineage>
</organism>
<dbReference type="KEGG" id="tpro:Ga0080559_TMP1577"/>
<keyword evidence="2" id="KW-1185">Reference proteome</keyword>
<evidence type="ECO:0000313" key="1">
    <source>
        <dbReference type="EMBL" id="APX22373.1"/>
    </source>
</evidence>
<gene>
    <name evidence="1" type="ORF">Ga0080559_TMP1577</name>
</gene>
<evidence type="ECO:0000313" key="2">
    <source>
        <dbReference type="Proteomes" id="UP000186559"/>
    </source>
</evidence>
<sequence>MLGVPSVLHGRLAADYAEISDALMCDMNKTSAGARLMRAAHVDMRFSWSKSHGPACPCWSCHSNHRVSTCPRQRRTAPQQTSPTRGVATF</sequence>
<reference evidence="1 2" key="1">
    <citation type="submission" date="2016-03" db="EMBL/GenBank/DDBJ databases">
        <title>Deep-sea bacteria in the southern Pacific.</title>
        <authorList>
            <person name="Tang K."/>
        </authorList>
    </citation>
    <scope>NUCLEOTIDE SEQUENCE [LARGE SCALE GENOMIC DNA]</scope>
    <source>
        <strain evidence="1 2">JLT2016</strain>
    </source>
</reference>
<proteinExistence type="predicted"/>
<protein>
    <submittedName>
        <fullName evidence="1">Uncharacterized protein</fullName>
    </submittedName>
</protein>
<dbReference type="EMBL" id="CP014796">
    <property type="protein sequence ID" value="APX22373.1"/>
    <property type="molecule type" value="Genomic_DNA"/>
</dbReference>
<dbReference type="Proteomes" id="UP000186559">
    <property type="component" value="Chromosome"/>
</dbReference>
<accession>A0A1U7D2N4</accession>
<name>A0A1U7D2N4_9RHOB</name>
<dbReference type="AlphaFoldDB" id="A0A1U7D2N4"/>
<dbReference type="STRING" id="1229727.Ga0080559_TMP1577"/>